<feature type="region of interest" description="Disordered" evidence="1">
    <location>
        <begin position="119"/>
        <end position="140"/>
    </location>
</feature>
<evidence type="ECO:0000313" key="2">
    <source>
        <dbReference type="EMBL" id="CAB9507680.1"/>
    </source>
</evidence>
<comment type="caution">
    <text evidence="2">The sequence shown here is derived from an EMBL/GenBank/DDBJ whole genome shotgun (WGS) entry which is preliminary data.</text>
</comment>
<organism evidence="2 3">
    <name type="scientific">Seminavis robusta</name>
    <dbReference type="NCBI Taxonomy" id="568900"/>
    <lineage>
        <taxon>Eukaryota</taxon>
        <taxon>Sar</taxon>
        <taxon>Stramenopiles</taxon>
        <taxon>Ochrophyta</taxon>
        <taxon>Bacillariophyta</taxon>
        <taxon>Bacillariophyceae</taxon>
        <taxon>Bacillariophycidae</taxon>
        <taxon>Naviculales</taxon>
        <taxon>Naviculaceae</taxon>
        <taxon>Seminavis</taxon>
    </lineage>
</organism>
<gene>
    <name evidence="2" type="ORF">SEMRO_316_G115510.1</name>
</gene>
<dbReference type="OrthoDB" id="192440at2759"/>
<sequence length="529" mass="59041">MALTLLVAGAYAGYIAKQQAEMAKYDESIQVEGKTKVSLLRGEKAQILEIPLTCINWFEGDYRQVVPHLRKRVDEILQKNPFLAGWLLLDKDDSFALSLLYDATGQDLNNKDKIFQVYDNNHPQPDGDDAEETKDDQQKVSLTPNTSYAECTKQLRQAGAMLPLQHELIGKNSPIFRVSIIPDAEEPTARFALVVSKTHALGDSHTFYKLIGMLDIEKGFAQQLMVEREQSIHQMARDKMGDDALNYLSTAFKKPPVDLTETRNEPTVMKVFHVKESWFPHKHKGARRASMFAEVAQDYTQRNSTISENSIMASWFFRLTQADIAFMGLSLRDRLDGCLVGDFHAGNYVAGIPYTPADYATPELVEQSVARLKRCGDDEPLPPFRWNNSASIALNWAHRFQNKLQLLPSGEGDCNHISHLILFDAEIIQNVPGRLSLCYMFTSVPSEAKVGSSEGGIEVVLPGNDALSMADLAAQLAAELEDGDGDEDAQDEAVKKHLHGKRAGLLVVCRQSVWDEIEKSGIVDEMIVE</sequence>
<evidence type="ECO:0000313" key="3">
    <source>
        <dbReference type="Proteomes" id="UP001153069"/>
    </source>
</evidence>
<accession>A0A9N8DVZ2</accession>
<reference evidence="2" key="1">
    <citation type="submission" date="2020-06" db="EMBL/GenBank/DDBJ databases">
        <authorList>
            <consortium name="Plant Systems Biology data submission"/>
        </authorList>
    </citation>
    <scope>NUCLEOTIDE SEQUENCE</scope>
    <source>
        <strain evidence="2">D6</strain>
    </source>
</reference>
<dbReference type="EMBL" id="CAICTM010000315">
    <property type="protein sequence ID" value="CAB9507680.1"/>
    <property type="molecule type" value="Genomic_DNA"/>
</dbReference>
<proteinExistence type="predicted"/>
<dbReference type="AlphaFoldDB" id="A0A9N8DVZ2"/>
<dbReference type="Proteomes" id="UP001153069">
    <property type="component" value="Unassembled WGS sequence"/>
</dbReference>
<name>A0A9N8DVZ2_9STRA</name>
<protein>
    <submittedName>
        <fullName evidence="2">Uncharacterized protein</fullName>
    </submittedName>
</protein>
<keyword evidence="3" id="KW-1185">Reference proteome</keyword>
<evidence type="ECO:0000256" key="1">
    <source>
        <dbReference type="SAM" id="MobiDB-lite"/>
    </source>
</evidence>